<dbReference type="SUPFAM" id="SSF56349">
    <property type="entry name" value="DNA breaking-rejoining enzymes"/>
    <property type="match status" value="1"/>
</dbReference>
<dbReference type="GO" id="GO:0015074">
    <property type="term" value="P:DNA integration"/>
    <property type="evidence" value="ECO:0007669"/>
    <property type="project" value="InterPro"/>
</dbReference>
<accession>A0A644Z1U6</accession>
<dbReference type="InterPro" id="IPR011010">
    <property type="entry name" value="DNA_brk_join_enz"/>
</dbReference>
<evidence type="ECO:0000313" key="2">
    <source>
        <dbReference type="EMBL" id="MPM34816.1"/>
    </source>
</evidence>
<sequence>MKLPQRDKAEKQTFSDEEIQTLFNNDTDSTVRIILISIYTGVRIGELFSVPKSDVDVQGGYMIGGEKTKAG</sequence>
<evidence type="ECO:0000256" key="1">
    <source>
        <dbReference type="ARBA" id="ARBA00023172"/>
    </source>
</evidence>
<name>A0A644Z1U6_9ZZZZ</name>
<dbReference type="GO" id="GO:0006310">
    <property type="term" value="P:DNA recombination"/>
    <property type="evidence" value="ECO:0007669"/>
    <property type="project" value="UniProtKB-KW"/>
</dbReference>
<reference evidence="2" key="1">
    <citation type="submission" date="2019-08" db="EMBL/GenBank/DDBJ databases">
        <authorList>
            <person name="Kucharzyk K."/>
            <person name="Murdoch R.W."/>
            <person name="Higgins S."/>
            <person name="Loffler F."/>
        </authorList>
    </citation>
    <scope>NUCLEOTIDE SEQUENCE</scope>
</reference>
<dbReference type="Gene3D" id="1.10.443.10">
    <property type="entry name" value="Intergrase catalytic core"/>
    <property type="match status" value="1"/>
</dbReference>
<dbReference type="EMBL" id="VSSQ01007088">
    <property type="protein sequence ID" value="MPM34816.1"/>
    <property type="molecule type" value="Genomic_DNA"/>
</dbReference>
<keyword evidence="1" id="KW-0233">DNA recombination</keyword>
<proteinExistence type="predicted"/>
<dbReference type="AlphaFoldDB" id="A0A644Z1U6"/>
<dbReference type="InterPro" id="IPR013762">
    <property type="entry name" value="Integrase-like_cat_sf"/>
</dbReference>
<comment type="caution">
    <text evidence="2">The sequence shown here is derived from an EMBL/GenBank/DDBJ whole genome shotgun (WGS) entry which is preliminary data.</text>
</comment>
<evidence type="ECO:0008006" key="3">
    <source>
        <dbReference type="Google" id="ProtNLM"/>
    </source>
</evidence>
<organism evidence="2">
    <name type="scientific">bioreactor metagenome</name>
    <dbReference type="NCBI Taxonomy" id="1076179"/>
    <lineage>
        <taxon>unclassified sequences</taxon>
        <taxon>metagenomes</taxon>
        <taxon>ecological metagenomes</taxon>
    </lineage>
</organism>
<dbReference type="GO" id="GO:0003677">
    <property type="term" value="F:DNA binding"/>
    <property type="evidence" value="ECO:0007669"/>
    <property type="project" value="InterPro"/>
</dbReference>
<gene>
    <name evidence="2" type="ORF">SDC9_81403</name>
</gene>
<protein>
    <recommendedName>
        <fullName evidence="3">Tyr recombinase domain-containing protein</fullName>
    </recommendedName>
</protein>